<gene>
    <name evidence="2" type="ORF">EXE58_08360</name>
</gene>
<dbReference type="RefSeq" id="WP_135267454.1">
    <property type="nucleotide sequence ID" value="NZ_CP038436.1"/>
</dbReference>
<protein>
    <recommendedName>
        <fullName evidence="4">DUF2384 domain-containing protein</fullName>
    </recommendedName>
</protein>
<evidence type="ECO:0008006" key="4">
    <source>
        <dbReference type="Google" id="ProtNLM"/>
    </source>
</evidence>
<dbReference type="OrthoDB" id="4801736at2"/>
<dbReference type="EMBL" id="CP038436">
    <property type="protein sequence ID" value="QBX55463.1"/>
    <property type="molecule type" value="Genomic_DNA"/>
</dbReference>
<name>A0A4P7IFT1_9ACTN</name>
<dbReference type="AlphaFoldDB" id="A0A4P7IFT1"/>
<dbReference type="KEGG" id="nsn:EXE58_08360"/>
<evidence type="ECO:0000256" key="1">
    <source>
        <dbReference type="SAM" id="MobiDB-lite"/>
    </source>
</evidence>
<keyword evidence="3" id="KW-1185">Reference proteome</keyword>
<reference evidence="2 3" key="1">
    <citation type="submission" date="2019-03" db="EMBL/GenBank/DDBJ databases">
        <title>Three New Species of Nocardioides, Nocardioides euryhalodurans sp. nov., Nocardioides seonyuensis sp. nov. and Nocardioides eburneoflavus sp. nov. Iolated from Soil.</title>
        <authorList>
            <person name="Roh S.G."/>
            <person name="Lee C."/>
            <person name="Kim M.-K."/>
            <person name="Kim S.B."/>
        </authorList>
    </citation>
    <scope>NUCLEOTIDE SEQUENCE [LARGE SCALE GENOMIC DNA]</scope>
    <source>
        <strain evidence="2 3">MMS17-SY207-3</strain>
    </source>
</reference>
<evidence type="ECO:0000313" key="3">
    <source>
        <dbReference type="Proteomes" id="UP000294853"/>
    </source>
</evidence>
<evidence type="ECO:0000313" key="2">
    <source>
        <dbReference type="EMBL" id="QBX55463.1"/>
    </source>
</evidence>
<organism evidence="2 3">
    <name type="scientific">Nocardioides seonyuensis</name>
    <dbReference type="NCBI Taxonomy" id="2518371"/>
    <lineage>
        <taxon>Bacteria</taxon>
        <taxon>Bacillati</taxon>
        <taxon>Actinomycetota</taxon>
        <taxon>Actinomycetes</taxon>
        <taxon>Propionibacteriales</taxon>
        <taxon>Nocardioidaceae</taxon>
        <taxon>Nocardioides</taxon>
    </lineage>
</organism>
<dbReference type="Proteomes" id="UP000294853">
    <property type="component" value="Chromosome"/>
</dbReference>
<sequence>MDDTATGLANWIDRLGLAEQLGPAGLPTFARGEDGNVSWTDPGTGEPLTPDQLDDLDRLLHQDGDDPVHAVPLALVRLRRLARVRERLLDSEVLDYQGLARRRGTTLNATRFAVHKARDQHALLVVTDAERVVVPAFQLRADGELRPELEPVLRPLLAARMDPWRVWGWLTEPAALLGGEVPHEVAADPEQADVVRRAAEALAGRAARQKQDI</sequence>
<proteinExistence type="predicted"/>
<feature type="region of interest" description="Disordered" evidence="1">
    <location>
        <begin position="27"/>
        <end position="47"/>
    </location>
</feature>
<accession>A0A4P7IFT1</accession>